<dbReference type="GO" id="GO:0005886">
    <property type="term" value="C:plasma membrane"/>
    <property type="evidence" value="ECO:0007669"/>
    <property type="project" value="UniProtKB-SubCell"/>
</dbReference>
<sequence>MIYFALFWAFFKVGAFSFGGGYAMIPLIEKEIIDIHHWLPMQEFLDVIAISQMTPGPIAINSATFVGYKVAGFWGSAMATLGVTAPSFLIILILALLILRYRHLPMLDAFFKGVRPAVIALIVQAAYSVGRNSFSGVKDFIVATAVFVGLYLLKINPLIIIALSAVIGILIY</sequence>
<evidence type="ECO:0000256" key="7">
    <source>
        <dbReference type="SAM" id="Phobius"/>
    </source>
</evidence>
<evidence type="ECO:0000256" key="1">
    <source>
        <dbReference type="ARBA" id="ARBA00004651"/>
    </source>
</evidence>
<evidence type="ECO:0000313" key="8">
    <source>
        <dbReference type="EMBL" id="AYO31829.1"/>
    </source>
</evidence>
<evidence type="ECO:0000256" key="3">
    <source>
        <dbReference type="ARBA" id="ARBA00022475"/>
    </source>
</evidence>
<comment type="similarity">
    <text evidence="2">Belongs to the chromate ion transporter (CHR) (TC 2.A.51) family.</text>
</comment>
<dbReference type="Proteomes" id="UP000280960">
    <property type="component" value="Chromosome"/>
</dbReference>
<dbReference type="KEGG" id="bacg:D2962_15550"/>
<dbReference type="PANTHER" id="PTHR43663">
    <property type="entry name" value="CHROMATE TRANSPORT PROTEIN-RELATED"/>
    <property type="match status" value="1"/>
</dbReference>
<gene>
    <name evidence="8" type="ORF">D2962_15550</name>
</gene>
<proteinExistence type="inferred from homology"/>
<keyword evidence="4 7" id="KW-0812">Transmembrane</keyword>
<dbReference type="RefSeq" id="WP_120767295.1">
    <property type="nucleotide sequence ID" value="NZ_CP033169.1"/>
</dbReference>
<keyword evidence="9" id="KW-1185">Reference proteome</keyword>
<protein>
    <submittedName>
        <fullName evidence="8">Chromate transporter</fullName>
    </submittedName>
</protein>
<dbReference type="GO" id="GO:0015109">
    <property type="term" value="F:chromate transmembrane transporter activity"/>
    <property type="evidence" value="ECO:0007669"/>
    <property type="project" value="InterPro"/>
</dbReference>
<evidence type="ECO:0000256" key="5">
    <source>
        <dbReference type="ARBA" id="ARBA00022989"/>
    </source>
</evidence>
<dbReference type="PANTHER" id="PTHR43663:SF1">
    <property type="entry name" value="CHROMATE TRANSPORTER"/>
    <property type="match status" value="1"/>
</dbReference>
<keyword evidence="3" id="KW-1003">Cell membrane</keyword>
<keyword evidence="5 7" id="KW-1133">Transmembrane helix</keyword>
<dbReference type="EMBL" id="CP033169">
    <property type="protein sequence ID" value="AYO31829.1"/>
    <property type="molecule type" value="Genomic_DNA"/>
</dbReference>
<dbReference type="AlphaFoldDB" id="A0A3G2R8W0"/>
<comment type="subcellular location">
    <subcellularLocation>
        <location evidence="1">Cell membrane</location>
        <topology evidence="1">Multi-pass membrane protein</topology>
    </subcellularLocation>
</comment>
<dbReference type="InterPro" id="IPR052518">
    <property type="entry name" value="CHR_Transporter"/>
</dbReference>
<evidence type="ECO:0000256" key="2">
    <source>
        <dbReference type="ARBA" id="ARBA00005262"/>
    </source>
</evidence>
<reference evidence="8 9" key="1">
    <citation type="submission" date="2018-10" db="EMBL/GenBank/DDBJ databases">
        <authorList>
            <person name="Zhang X."/>
        </authorList>
    </citation>
    <scope>NUCLEOTIDE SEQUENCE [LARGE SCALE GENOMIC DNA]</scope>
    <source>
        <strain evidence="8 9">SK-G1</strain>
    </source>
</reference>
<feature type="transmembrane region" description="Helical" evidence="7">
    <location>
        <begin position="73"/>
        <end position="97"/>
    </location>
</feature>
<organism evidence="8 9">
    <name type="scientific">Biomaibacter acetigenes</name>
    <dbReference type="NCBI Taxonomy" id="2316383"/>
    <lineage>
        <taxon>Bacteria</taxon>
        <taxon>Bacillati</taxon>
        <taxon>Bacillota</taxon>
        <taxon>Clostridia</taxon>
        <taxon>Thermosediminibacterales</taxon>
        <taxon>Tepidanaerobacteraceae</taxon>
        <taxon>Biomaibacter</taxon>
    </lineage>
</organism>
<feature type="transmembrane region" description="Helical" evidence="7">
    <location>
        <begin position="141"/>
        <end position="171"/>
    </location>
</feature>
<accession>A0A3G2R8W0</accession>
<feature type="transmembrane region" description="Helical" evidence="7">
    <location>
        <begin position="109"/>
        <end position="129"/>
    </location>
</feature>
<dbReference type="Pfam" id="PF02417">
    <property type="entry name" value="Chromate_transp"/>
    <property type="match status" value="1"/>
</dbReference>
<evidence type="ECO:0000313" key="9">
    <source>
        <dbReference type="Proteomes" id="UP000280960"/>
    </source>
</evidence>
<dbReference type="InterPro" id="IPR003370">
    <property type="entry name" value="Chromate_transpt"/>
</dbReference>
<keyword evidence="6 7" id="KW-0472">Membrane</keyword>
<name>A0A3G2R8W0_9FIRM</name>
<evidence type="ECO:0000256" key="6">
    <source>
        <dbReference type="ARBA" id="ARBA00023136"/>
    </source>
</evidence>
<evidence type="ECO:0000256" key="4">
    <source>
        <dbReference type="ARBA" id="ARBA00022692"/>
    </source>
</evidence>